<dbReference type="OrthoDB" id="9808187at2"/>
<reference evidence="5" key="1">
    <citation type="submission" date="2017-09" db="EMBL/GenBank/DDBJ databases">
        <authorList>
            <person name="Varghese N."/>
            <person name="Submissions S."/>
        </authorList>
    </citation>
    <scope>NUCLEOTIDE SEQUENCE [LARGE SCALE GENOMIC DNA]</scope>
    <source>
        <strain evidence="5">DSM 45537</strain>
    </source>
</reference>
<protein>
    <recommendedName>
        <fullName evidence="6">NAD(P)-dependent dehydrogenase, short-chain alcohol dehydrogenase family</fullName>
    </recommendedName>
</protein>
<accession>A0A285KXV1</accession>
<sequence>MLRFDGKVAIVTGGGRGLGRSHALLLASRGASVVVNDFGSSAAGQGSDTSPADDVVSEIIAEGGKAVANYDSVSTGAEAIVQTAIEAFGRLDIVVNNAGINHMTPFGPEAIEGIRQHMEVNFFGTAAVTAASWPHLIASGAGRVVNTASPTLVGFEQQSAYVASKGAIFSFTRTLAMEALKVGIRVNAIAPTAYTRMAAEAEIPDDLKKMLEKSMTTAMVSPTVAYLAHEDCSITGETLLSQGGLMQRFALTMNTGYTNTEPTPEDIQANLDAILDDASSKPVGIIGSENEGSLLDLFN</sequence>
<dbReference type="PANTHER" id="PTHR45024">
    <property type="entry name" value="DEHYDROGENASES, SHORT CHAIN"/>
    <property type="match status" value="1"/>
</dbReference>
<proteinExistence type="inferred from homology"/>
<dbReference type="PRINTS" id="PR00080">
    <property type="entry name" value="SDRFAMILY"/>
</dbReference>
<evidence type="ECO:0000256" key="2">
    <source>
        <dbReference type="ARBA" id="ARBA00023002"/>
    </source>
</evidence>
<comment type="similarity">
    <text evidence="1 3">Belongs to the short-chain dehydrogenases/reductases (SDR) family.</text>
</comment>
<evidence type="ECO:0000256" key="1">
    <source>
        <dbReference type="ARBA" id="ARBA00006484"/>
    </source>
</evidence>
<gene>
    <name evidence="4" type="ORF">SAMN04244553_1018</name>
</gene>
<dbReference type="InterPro" id="IPR036291">
    <property type="entry name" value="NAD(P)-bd_dom_sf"/>
</dbReference>
<dbReference type="RefSeq" id="WP_097243828.1">
    <property type="nucleotide sequence ID" value="NZ_JAMTCV010000002.1"/>
</dbReference>
<dbReference type="EMBL" id="OBEG01000001">
    <property type="protein sequence ID" value="SNY77484.1"/>
    <property type="molecule type" value="Genomic_DNA"/>
</dbReference>
<evidence type="ECO:0000313" key="5">
    <source>
        <dbReference type="Proteomes" id="UP000219565"/>
    </source>
</evidence>
<dbReference type="GO" id="GO:0016491">
    <property type="term" value="F:oxidoreductase activity"/>
    <property type="evidence" value="ECO:0007669"/>
    <property type="project" value="UniProtKB-KW"/>
</dbReference>
<dbReference type="AlphaFoldDB" id="A0A285KXV1"/>
<dbReference type="InterPro" id="IPR051687">
    <property type="entry name" value="Peroxisomal_Beta-Oxidation"/>
</dbReference>
<dbReference type="Pfam" id="PF00106">
    <property type="entry name" value="adh_short"/>
    <property type="match status" value="1"/>
</dbReference>
<dbReference type="SUPFAM" id="SSF51735">
    <property type="entry name" value="NAD(P)-binding Rossmann-fold domains"/>
    <property type="match status" value="1"/>
</dbReference>
<dbReference type="PANTHER" id="PTHR45024:SF2">
    <property type="entry name" value="SCP2 DOMAIN-CONTAINING PROTEIN"/>
    <property type="match status" value="1"/>
</dbReference>
<dbReference type="Proteomes" id="UP000219565">
    <property type="component" value="Unassembled WGS sequence"/>
</dbReference>
<keyword evidence="2" id="KW-0560">Oxidoreductase</keyword>
<dbReference type="Gene3D" id="3.40.50.720">
    <property type="entry name" value="NAD(P)-binding Rossmann-like Domain"/>
    <property type="match status" value="1"/>
</dbReference>
<name>A0A285KXV1_9NOCA</name>
<dbReference type="InterPro" id="IPR020904">
    <property type="entry name" value="Sc_DH/Rdtase_CS"/>
</dbReference>
<evidence type="ECO:0000256" key="3">
    <source>
        <dbReference type="RuleBase" id="RU000363"/>
    </source>
</evidence>
<dbReference type="PRINTS" id="PR00081">
    <property type="entry name" value="GDHRDH"/>
</dbReference>
<keyword evidence="5" id="KW-1185">Reference proteome</keyword>
<evidence type="ECO:0000313" key="4">
    <source>
        <dbReference type="EMBL" id="SNY77484.1"/>
    </source>
</evidence>
<evidence type="ECO:0008006" key="6">
    <source>
        <dbReference type="Google" id="ProtNLM"/>
    </source>
</evidence>
<dbReference type="InterPro" id="IPR002347">
    <property type="entry name" value="SDR_fam"/>
</dbReference>
<dbReference type="PROSITE" id="PS00061">
    <property type="entry name" value="ADH_SHORT"/>
    <property type="match status" value="1"/>
</dbReference>
<organism evidence="4 5">
    <name type="scientific">Nocardia amikacinitolerans</name>
    <dbReference type="NCBI Taxonomy" id="756689"/>
    <lineage>
        <taxon>Bacteria</taxon>
        <taxon>Bacillati</taxon>
        <taxon>Actinomycetota</taxon>
        <taxon>Actinomycetes</taxon>
        <taxon>Mycobacteriales</taxon>
        <taxon>Nocardiaceae</taxon>
        <taxon>Nocardia</taxon>
    </lineage>
</organism>